<protein>
    <submittedName>
        <fullName evidence="2">Uncharacterized protein</fullName>
    </submittedName>
</protein>
<dbReference type="RefSeq" id="WP_100455071.1">
    <property type="nucleotide sequence ID" value="NZ_BLLO01000014.1"/>
</dbReference>
<evidence type="ECO:0000256" key="1">
    <source>
        <dbReference type="SAM" id="MobiDB-lite"/>
    </source>
</evidence>
<proteinExistence type="predicted"/>
<evidence type="ECO:0000313" key="2">
    <source>
        <dbReference type="EMBL" id="GFH76671.1"/>
    </source>
</evidence>
<feature type="compositionally biased region" description="Pro residues" evidence="1">
    <location>
        <begin position="50"/>
        <end position="60"/>
    </location>
</feature>
<gene>
    <name evidence="2" type="ORF">Sgou_13410</name>
</gene>
<sequence>MGDPVLDYALYRLRSAELIEEAARVRLVRRAEHRRADAGRQRPGQEPDGRPNPPPHATAA</sequence>
<keyword evidence="3" id="KW-1185">Reference proteome</keyword>
<accession>A0ABQ1D280</accession>
<dbReference type="Proteomes" id="UP000480804">
    <property type="component" value="Unassembled WGS sequence"/>
</dbReference>
<feature type="compositionally biased region" description="Basic and acidic residues" evidence="1">
    <location>
        <begin position="34"/>
        <end position="49"/>
    </location>
</feature>
<organism evidence="2 3">
    <name type="scientific">Streptomyces gougerotii</name>
    <dbReference type="NCBI Taxonomy" id="53448"/>
    <lineage>
        <taxon>Bacteria</taxon>
        <taxon>Bacillati</taxon>
        <taxon>Actinomycetota</taxon>
        <taxon>Actinomycetes</taxon>
        <taxon>Kitasatosporales</taxon>
        <taxon>Streptomycetaceae</taxon>
        <taxon>Streptomyces</taxon>
        <taxon>Streptomyces diastaticus group</taxon>
    </lineage>
</organism>
<feature type="region of interest" description="Disordered" evidence="1">
    <location>
        <begin position="30"/>
        <end position="60"/>
    </location>
</feature>
<dbReference type="EMBL" id="BLLO01000014">
    <property type="protein sequence ID" value="GFH76671.1"/>
    <property type="molecule type" value="Genomic_DNA"/>
</dbReference>
<dbReference type="GeneID" id="95068243"/>
<name>A0ABQ1D280_9ACTN</name>
<comment type="caution">
    <text evidence="2">The sequence shown here is derived from an EMBL/GenBank/DDBJ whole genome shotgun (WGS) entry which is preliminary data.</text>
</comment>
<reference evidence="2 3" key="1">
    <citation type="submission" date="2020-02" db="EMBL/GenBank/DDBJ databases">
        <title>Whole genome shotgun sequence of Streptomyces gougerotii NBRC 13043.</title>
        <authorList>
            <person name="Ichikawa N."/>
            <person name="Komaki H."/>
            <person name="Tamura T."/>
        </authorList>
    </citation>
    <scope>NUCLEOTIDE SEQUENCE [LARGE SCALE GENOMIC DNA]</scope>
    <source>
        <strain evidence="2 3">NBRC 13043</strain>
    </source>
</reference>
<evidence type="ECO:0000313" key="3">
    <source>
        <dbReference type="Proteomes" id="UP000480804"/>
    </source>
</evidence>